<dbReference type="VEuPathDB" id="FungiDB:AMAG_11795"/>
<evidence type="ECO:0000313" key="1">
    <source>
        <dbReference type="EMBL" id="KNE67323.1"/>
    </source>
</evidence>
<reference evidence="2" key="2">
    <citation type="submission" date="2009-11" db="EMBL/GenBank/DDBJ databases">
        <title>The Genome Sequence of Allomyces macrogynus strain ATCC 38327.</title>
        <authorList>
            <consortium name="The Broad Institute Genome Sequencing Platform"/>
            <person name="Russ C."/>
            <person name="Cuomo C."/>
            <person name="Shea T."/>
            <person name="Young S.K."/>
            <person name="Zeng Q."/>
            <person name="Koehrsen M."/>
            <person name="Haas B."/>
            <person name="Borodovsky M."/>
            <person name="Guigo R."/>
            <person name="Alvarado L."/>
            <person name="Berlin A."/>
            <person name="Borenstein D."/>
            <person name="Chen Z."/>
            <person name="Engels R."/>
            <person name="Freedman E."/>
            <person name="Gellesch M."/>
            <person name="Goldberg J."/>
            <person name="Griggs A."/>
            <person name="Gujja S."/>
            <person name="Heiman D."/>
            <person name="Hepburn T."/>
            <person name="Howarth C."/>
            <person name="Jen D."/>
            <person name="Larson L."/>
            <person name="Lewis B."/>
            <person name="Mehta T."/>
            <person name="Park D."/>
            <person name="Pearson M."/>
            <person name="Roberts A."/>
            <person name="Saif S."/>
            <person name="Shenoy N."/>
            <person name="Sisk P."/>
            <person name="Stolte C."/>
            <person name="Sykes S."/>
            <person name="Walk T."/>
            <person name="White J."/>
            <person name="Yandava C."/>
            <person name="Burger G."/>
            <person name="Gray M.W."/>
            <person name="Holland P.W.H."/>
            <person name="King N."/>
            <person name="Lang F.B.F."/>
            <person name="Roger A.J."/>
            <person name="Ruiz-Trillo I."/>
            <person name="Lander E."/>
            <person name="Nusbaum C."/>
        </authorList>
    </citation>
    <scope>NUCLEOTIDE SEQUENCE [LARGE SCALE GENOMIC DNA]</scope>
    <source>
        <strain evidence="2">ATCC 38327</strain>
    </source>
</reference>
<protein>
    <submittedName>
        <fullName evidence="1">Uncharacterized protein</fullName>
    </submittedName>
</protein>
<proteinExistence type="predicted"/>
<name>A0A0L0SXN3_ALLM3</name>
<accession>A0A0L0SXN3</accession>
<reference evidence="1 2" key="1">
    <citation type="submission" date="2009-11" db="EMBL/GenBank/DDBJ databases">
        <title>Annotation of Allomyces macrogynus ATCC 38327.</title>
        <authorList>
            <consortium name="The Broad Institute Genome Sequencing Platform"/>
            <person name="Russ C."/>
            <person name="Cuomo C."/>
            <person name="Burger G."/>
            <person name="Gray M.W."/>
            <person name="Holland P.W.H."/>
            <person name="King N."/>
            <person name="Lang F.B.F."/>
            <person name="Roger A.J."/>
            <person name="Ruiz-Trillo I."/>
            <person name="Young S.K."/>
            <person name="Zeng Q."/>
            <person name="Gargeya S."/>
            <person name="Fitzgerald M."/>
            <person name="Haas B."/>
            <person name="Abouelleil A."/>
            <person name="Alvarado L."/>
            <person name="Arachchi H.M."/>
            <person name="Berlin A."/>
            <person name="Chapman S.B."/>
            <person name="Gearin G."/>
            <person name="Goldberg J."/>
            <person name="Griggs A."/>
            <person name="Gujja S."/>
            <person name="Hansen M."/>
            <person name="Heiman D."/>
            <person name="Howarth C."/>
            <person name="Larimer J."/>
            <person name="Lui A."/>
            <person name="MacDonald P.J.P."/>
            <person name="McCowen C."/>
            <person name="Montmayeur A."/>
            <person name="Murphy C."/>
            <person name="Neiman D."/>
            <person name="Pearson M."/>
            <person name="Priest M."/>
            <person name="Roberts A."/>
            <person name="Saif S."/>
            <person name="Shea T."/>
            <person name="Sisk P."/>
            <person name="Stolte C."/>
            <person name="Sykes S."/>
            <person name="Wortman J."/>
            <person name="Nusbaum C."/>
            <person name="Birren B."/>
        </authorList>
    </citation>
    <scope>NUCLEOTIDE SEQUENCE [LARGE SCALE GENOMIC DNA]</scope>
    <source>
        <strain evidence="1 2">ATCC 38327</strain>
    </source>
</reference>
<keyword evidence="2" id="KW-1185">Reference proteome</keyword>
<dbReference type="EMBL" id="GG745353">
    <property type="protein sequence ID" value="KNE67323.1"/>
    <property type="molecule type" value="Genomic_DNA"/>
</dbReference>
<dbReference type="AlphaFoldDB" id="A0A0L0SXN3"/>
<evidence type="ECO:0000313" key="2">
    <source>
        <dbReference type="Proteomes" id="UP000054350"/>
    </source>
</evidence>
<dbReference type="OrthoDB" id="5586445at2759"/>
<organism evidence="1 2">
    <name type="scientific">Allomyces macrogynus (strain ATCC 38327)</name>
    <name type="common">Allomyces javanicus var. macrogynus</name>
    <dbReference type="NCBI Taxonomy" id="578462"/>
    <lineage>
        <taxon>Eukaryota</taxon>
        <taxon>Fungi</taxon>
        <taxon>Fungi incertae sedis</taxon>
        <taxon>Blastocladiomycota</taxon>
        <taxon>Blastocladiomycetes</taxon>
        <taxon>Blastocladiales</taxon>
        <taxon>Blastocladiaceae</taxon>
        <taxon>Allomyces</taxon>
    </lineage>
</organism>
<sequence>MAAAAVPTTQAMLAFARNLLADMHDMTRSLTGSPTATSPCASPTLRAASTMSPASLDASRAALEALHGAIADTVDSAALRVASVYLAAAAASAAAEVGGTAMRVRECMLAAHEQVQVLGDAEGGAQPMQVRAVMENLLRGLGADAVSAILAMRAPVEDDCKAEVAAAVVTAPVVAVMAE</sequence>
<gene>
    <name evidence="1" type="ORF">AMAG_11795</name>
</gene>
<dbReference type="Proteomes" id="UP000054350">
    <property type="component" value="Unassembled WGS sequence"/>
</dbReference>